<dbReference type="Proteomes" id="UP000785679">
    <property type="component" value="Unassembled WGS sequence"/>
</dbReference>
<organism evidence="3 4">
    <name type="scientific">Halteria grandinella</name>
    <dbReference type="NCBI Taxonomy" id="5974"/>
    <lineage>
        <taxon>Eukaryota</taxon>
        <taxon>Sar</taxon>
        <taxon>Alveolata</taxon>
        <taxon>Ciliophora</taxon>
        <taxon>Intramacronucleata</taxon>
        <taxon>Spirotrichea</taxon>
        <taxon>Stichotrichia</taxon>
        <taxon>Sporadotrichida</taxon>
        <taxon>Halteriidae</taxon>
        <taxon>Halteria</taxon>
    </lineage>
</organism>
<reference evidence="3" key="1">
    <citation type="submission" date="2019-06" db="EMBL/GenBank/DDBJ databases">
        <authorList>
            <person name="Zheng W."/>
        </authorList>
    </citation>
    <scope>NUCLEOTIDE SEQUENCE</scope>
    <source>
        <strain evidence="3">QDHG01</strain>
    </source>
</reference>
<feature type="coiled-coil region" evidence="1">
    <location>
        <begin position="21"/>
        <end position="66"/>
    </location>
</feature>
<accession>A0A8J8NEU9</accession>
<gene>
    <name evidence="3" type="ORF">FGO68_gene8975</name>
</gene>
<dbReference type="OrthoDB" id="299584at2759"/>
<keyword evidence="4" id="KW-1185">Reference proteome</keyword>
<protein>
    <submittedName>
        <fullName evidence="3">Uncharacterized protein</fullName>
    </submittedName>
</protein>
<sequence>MQEDDDSEMHLPSPGFHQEVVEAVAEEVNHMKEELNDFTEKQNQANMELQVDISDLRLKLVALEEKQKADLEQNTELMKTTVSEECLKMKNDITGKYDTLMTRHSEVINEMVERRKKELAETQQLFDKANKNVFQNDRKMDQMKSLFMKQVNMQKQILESMAILNIVMQQDEEDKKQIALYGLTLSGKLPRSQLRKTKAEIEENDEKPLLKIDQNCFTCSKSENQTSLKNAFKIACLAYTPKQIAFGGQAFLKEELLTRSMNLIEKSFSDFIFQNREYLNTDRNFNESMDEDTRVSVGTYHPGVMMTSIQDYLAKQFKPIPQSVELKHTLSTHHHNRSSSQPLILPPLASGEGTTFDDRIGLNHSVSRVSFMDNLQHPSSAKKTMLDFDSQRSIHLQMIESKTKALVKEGIFHKLNLDYNISLANGREQMKRASTPLLTGSTSGMVGLNKKKLIMSKIHIDDSKKLRLNQNLDPNLVVAATSVVRASMESHASKADNADANEQQRYGYLTRIQPGYDINYEKQSNVIPQHAQLMQQKRKSININLNNQQSSTGQNFYNNRSSPSPTSPNRSPPI</sequence>
<evidence type="ECO:0000256" key="2">
    <source>
        <dbReference type="SAM" id="MobiDB-lite"/>
    </source>
</evidence>
<evidence type="ECO:0000313" key="3">
    <source>
        <dbReference type="EMBL" id="TNV73364.1"/>
    </source>
</evidence>
<dbReference type="EMBL" id="RRYP01019097">
    <property type="protein sequence ID" value="TNV73364.1"/>
    <property type="molecule type" value="Genomic_DNA"/>
</dbReference>
<comment type="caution">
    <text evidence="3">The sequence shown here is derived from an EMBL/GenBank/DDBJ whole genome shotgun (WGS) entry which is preliminary data.</text>
</comment>
<feature type="compositionally biased region" description="Low complexity" evidence="2">
    <location>
        <begin position="558"/>
        <end position="574"/>
    </location>
</feature>
<keyword evidence="1" id="KW-0175">Coiled coil</keyword>
<evidence type="ECO:0000313" key="4">
    <source>
        <dbReference type="Proteomes" id="UP000785679"/>
    </source>
</evidence>
<dbReference type="AlphaFoldDB" id="A0A8J8NEU9"/>
<name>A0A8J8NEU9_HALGN</name>
<proteinExistence type="predicted"/>
<evidence type="ECO:0000256" key="1">
    <source>
        <dbReference type="SAM" id="Coils"/>
    </source>
</evidence>
<feature type="region of interest" description="Disordered" evidence="2">
    <location>
        <begin position="548"/>
        <end position="574"/>
    </location>
</feature>